<evidence type="ECO:0000256" key="7">
    <source>
        <dbReference type="ARBA" id="ARBA00023136"/>
    </source>
</evidence>
<dbReference type="InterPro" id="IPR036412">
    <property type="entry name" value="HAD-like_sf"/>
</dbReference>
<dbReference type="SFLD" id="SFLDG00002">
    <property type="entry name" value="C1.7:_P-type_atpase_like"/>
    <property type="match status" value="1"/>
</dbReference>
<dbReference type="CDD" id="cd07551">
    <property type="entry name" value="P-type_ATPase_HM_ZosA_PfeT-like"/>
    <property type="match status" value="1"/>
</dbReference>
<evidence type="ECO:0000256" key="2">
    <source>
        <dbReference type="ARBA" id="ARBA00006024"/>
    </source>
</evidence>
<reference evidence="13 14" key="1">
    <citation type="journal article" date="2019" name="J. Gen. Appl. Microbiol.">
        <title>Aerobic degradation of cis-dichloroethene by the marine bacterium Marinobacter salsuginis strain 5N-3.</title>
        <authorList>
            <person name="Inoue Y."/>
            <person name="Fukunaga Y."/>
            <person name="Katsumata H."/>
            <person name="Ohji S."/>
            <person name="Hosoyama A."/>
            <person name="Mori K."/>
            <person name="Ando K."/>
        </authorList>
    </citation>
    <scope>NUCLEOTIDE SEQUENCE [LARGE SCALE GENOMIC DNA]</scope>
    <source>
        <strain evidence="13 14">NBRC 109114</strain>
    </source>
</reference>
<feature type="transmembrane region" description="Helical" evidence="10">
    <location>
        <begin position="201"/>
        <end position="219"/>
    </location>
</feature>
<dbReference type="PRINTS" id="PR00119">
    <property type="entry name" value="CATATPASE"/>
</dbReference>
<dbReference type="InterPro" id="IPR027256">
    <property type="entry name" value="P-typ_ATPase_IB"/>
</dbReference>
<dbReference type="RefSeq" id="WP_136632013.1">
    <property type="nucleotide sequence ID" value="NZ_BGZI01000058.1"/>
</dbReference>
<evidence type="ECO:0000256" key="11">
    <source>
        <dbReference type="SAM" id="MobiDB-lite"/>
    </source>
</evidence>
<evidence type="ECO:0000259" key="12">
    <source>
        <dbReference type="Pfam" id="PF00122"/>
    </source>
</evidence>
<dbReference type="Gene3D" id="2.70.150.10">
    <property type="entry name" value="Calcium-transporting ATPase, cytoplasmic transduction domain A"/>
    <property type="match status" value="1"/>
</dbReference>
<dbReference type="Gene3D" id="3.40.50.1000">
    <property type="entry name" value="HAD superfamily/HAD-like"/>
    <property type="match status" value="1"/>
</dbReference>
<evidence type="ECO:0000256" key="6">
    <source>
        <dbReference type="ARBA" id="ARBA00022989"/>
    </source>
</evidence>
<dbReference type="SUPFAM" id="SSF56784">
    <property type="entry name" value="HAD-like"/>
    <property type="match status" value="1"/>
</dbReference>
<dbReference type="PANTHER" id="PTHR48085:SF5">
    <property type="entry name" value="CADMIUM_ZINC-TRANSPORTING ATPASE HMA4-RELATED"/>
    <property type="match status" value="1"/>
</dbReference>
<proteinExistence type="inferred from homology"/>
<evidence type="ECO:0000256" key="3">
    <source>
        <dbReference type="ARBA" id="ARBA00022692"/>
    </source>
</evidence>
<dbReference type="NCBIfam" id="TIGR01494">
    <property type="entry name" value="ATPase_P-type"/>
    <property type="match status" value="1"/>
</dbReference>
<dbReference type="Pfam" id="PF00122">
    <property type="entry name" value="E1-E2_ATPase"/>
    <property type="match status" value="1"/>
</dbReference>
<dbReference type="Gene3D" id="3.40.1110.10">
    <property type="entry name" value="Calcium-transporting ATPase, cytoplasmic domain N"/>
    <property type="match status" value="1"/>
</dbReference>
<feature type="region of interest" description="Disordered" evidence="11">
    <location>
        <begin position="818"/>
        <end position="840"/>
    </location>
</feature>
<dbReference type="InterPro" id="IPR044492">
    <property type="entry name" value="P_typ_ATPase_HD_dom"/>
</dbReference>
<gene>
    <name evidence="13" type="ORF">MSSD14B_42630</name>
</gene>
<comment type="catalytic activity">
    <reaction evidence="9">
        <text>Zn(2+)(in) + ATP + H2O = Zn(2+)(out) + ADP + phosphate + H(+)</text>
        <dbReference type="Rhea" id="RHEA:20621"/>
        <dbReference type="ChEBI" id="CHEBI:15377"/>
        <dbReference type="ChEBI" id="CHEBI:15378"/>
        <dbReference type="ChEBI" id="CHEBI:29105"/>
        <dbReference type="ChEBI" id="CHEBI:30616"/>
        <dbReference type="ChEBI" id="CHEBI:43474"/>
        <dbReference type="ChEBI" id="CHEBI:456216"/>
        <dbReference type="EC" id="7.2.2.12"/>
    </reaction>
</comment>
<evidence type="ECO:0000256" key="1">
    <source>
        <dbReference type="ARBA" id="ARBA00004370"/>
    </source>
</evidence>
<dbReference type="GO" id="GO:0016887">
    <property type="term" value="F:ATP hydrolysis activity"/>
    <property type="evidence" value="ECO:0007669"/>
    <property type="project" value="InterPro"/>
</dbReference>
<dbReference type="SFLD" id="SFLDF00027">
    <property type="entry name" value="p-type_atpase"/>
    <property type="match status" value="1"/>
</dbReference>
<dbReference type="SFLD" id="SFLDS00003">
    <property type="entry name" value="Haloacid_Dehalogenase"/>
    <property type="match status" value="1"/>
</dbReference>
<sequence length="840" mass="89026">MEKTLRLDLPLLLPDTPDAHGACAQRLAESLETREGVSIAHVRNTESGGGMELCIHYDPALLSLERVREVAKAFGAEITSQFGHLVWQVEGIPDQRRARAVSAQLRSLPGVVEAEANAKGPLRIEFDRRQTDENTLRNALQNMRLSLVQDESRPHEPTGEAHDHEHGGIFGAQTELIFVALCGALLLIGWLLPKFVAMPSWAPLFVLVPAYFFGGYYALREAIDSVRNGRFEIDFLMLVAAAGAAALGEWAEGALLLFLFSLGHALEGYAMGRAKRAIEALGALAPKTATVRRDGKVEEIAVDALRVGDIVLVKPNERLAADGFVIKGESSVNQAPITGESVPVDKSPVGDANVAAEKPDLVDAGNRVFAGTINGGGALEIQVTRTSADSTLARVVKMVNEAETNQSPTQRLTDRFERIFVPAVLVLAIALLFAGFVIDEPFSDTFYRAMAVLVAASPCALAIATPSAVLSGVARAARGGVLVKGGAPLENLGRLTAIAFDKTGTLTEGKPKLVDVVTAEGVEEKDLLRVAIGVEALSDHPLAAAVVRDGRERLGDIPAAEASDLRSITGRGVVAQVDGETTYIGKDDLFAEVDGPPMPDTLRAKVEALEADGRTTMVVRQGDRYLGVIGLMDTPREAAPAVIKALHEIGIRRMIMISGDNQKVADAVARAIGLDEARGDLMPDDKVETIKSLRAEAKVAMVGDGVNDAPAMANATVGIAMGAAGSDVALETADVALMADNLNHLPFAVALSRSTSSIIRQNLWFSLGVVAFLVPATILGLGIGPAVAVHEGSTVVVVFNALRLLAFRFTPPVTTGNRSTNAEMVVQSTEQEKSAERGTK</sequence>
<dbReference type="InterPro" id="IPR051014">
    <property type="entry name" value="Cation_Transport_ATPase_IB"/>
</dbReference>
<dbReference type="InterPro" id="IPR018303">
    <property type="entry name" value="ATPase_P-typ_P_site"/>
</dbReference>
<dbReference type="PROSITE" id="PS00154">
    <property type="entry name" value="ATPASE_E1_E2"/>
    <property type="match status" value="1"/>
</dbReference>
<dbReference type="GO" id="GO:0046872">
    <property type="term" value="F:metal ion binding"/>
    <property type="evidence" value="ECO:0007669"/>
    <property type="project" value="UniProtKB-KW"/>
</dbReference>
<evidence type="ECO:0000256" key="5">
    <source>
        <dbReference type="ARBA" id="ARBA00022967"/>
    </source>
</evidence>
<feature type="transmembrane region" description="Helical" evidence="10">
    <location>
        <begin position="176"/>
        <end position="195"/>
    </location>
</feature>
<name>A0A5M3Q613_9GAMM</name>
<feature type="compositionally biased region" description="Basic and acidic residues" evidence="11">
    <location>
        <begin position="830"/>
        <end position="840"/>
    </location>
</feature>
<dbReference type="Pfam" id="PF00702">
    <property type="entry name" value="Hydrolase"/>
    <property type="match status" value="1"/>
</dbReference>
<organism evidence="13 14">
    <name type="scientific">Marinobacter salsuginis</name>
    <dbReference type="NCBI Taxonomy" id="418719"/>
    <lineage>
        <taxon>Bacteria</taxon>
        <taxon>Pseudomonadati</taxon>
        <taxon>Pseudomonadota</taxon>
        <taxon>Gammaproteobacteria</taxon>
        <taxon>Pseudomonadales</taxon>
        <taxon>Marinobacteraceae</taxon>
        <taxon>Marinobacter</taxon>
    </lineage>
</organism>
<dbReference type="EC" id="7.2.2.12" evidence="8"/>
<dbReference type="PANTHER" id="PTHR48085">
    <property type="entry name" value="CADMIUM/ZINC-TRANSPORTING ATPASE HMA2-RELATED"/>
    <property type="match status" value="1"/>
</dbReference>
<feature type="transmembrane region" description="Helical" evidence="10">
    <location>
        <begin position="763"/>
        <end position="787"/>
    </location>
</feature>
<dbReference type="AlphaFoldDB" id="A0A5M3Q613"/>
<keyword evidence="5" id="KW-1278">Translocase</keyword>
<comment type="similarity">
    <text evidence="2 10">Belongs to the cation transport ATPase (P-type) (TC 3.A.3) family. Type IB subfamily.</text>
</comment>
<keyword evidence="6 10" id="KW-1133">Transmembrane helix</keyword>
<dbReference type="GO" id="GO:0005886">
    <property type="term" value="C:plasma membrane"/>
    <property type="evidence" value="ECO:0007669"/>
    <property type="project" value="UniProtKB-SubCell"/>
</dbReference>
<dbReference type="InterPro" id="IPR023299">
    <property type="entry name" value="ATPase_P-typ_cyto_dom_N"/>
</dbReference>
<dbReference type="InterPro" id="IPR023298">
    <property type="entry name" value="ATPase_P-typ_TM_dom_sf"/>
</dbReference>
<comment type="subcellular location">
    <subcellularLocation>
        <location evidence="10">Cell membrane</location>
    </subcellularLocation>
    <subcellularLocation>
        <location evidence="1">Membrane</location>
    </subcellularLocation>
</comment>
<evidence type="ECO:0000256" key="9">
    <source>
        <dbReference type="ARBA" id="ARBA00047308"/>
    </source>
</evidence>
<comment type="caution">
    <text evidence="13">The sequence shown here is derived from an EMBL/GenBank/DDBJ whole genome shotgun (WGS) entry which is preliminary data.</text>
</comment>
<feature type="transmembrane region" description="Helical" evidence="10">
    <location>
        <begin position="450"/>
        <end position="474"/>
    </location>
</feature>
<feature type="transmembrane region" description="Helical" evidence="10">
    <location>
        <begin position="419"/>
        <end position="438"/>
    </location>
</feature>
<keyword evidence="3 10" id="KW-0812">Transmembrane</keyword>
<feature type="domain" description="P-type ATPase A" evidence="12">
    <location>
        <begin position="284"/>
        <end position="399"/>
    </location>
</feature>
<accession>A0A5M3Q613</accession>
<dbReference type="InterPro" id="IPR001757">
    <property type="entry name" value="P_typ_ATPase"/>
</dbReference>
<evidence type="ECO:0000256" key="8">
    <source>
        <dbReference type="ARBA" id="ARBA00039097"/>
    </source>
</evidence>
<dbReference type="InterPro" id="IPR059000">
    <property type="entry name" value="ATPase_P-type_domA"/>
</dbReference>
<keyword evidence="7 10" id="KW-0472">Membrane</keyword>
<keyword evidence="10" id="KW-0547">Nucleotide-binding</keyword>
<dbReference type="InterPro" id="IPR008250">
    <property type="entry name" value="ATPase_P-typ_transduc_dom_A_sf"/>
</dbReference>
<dbReference type="EMBL" id="BGZI01000058">
    <property type="protein sequence ID" value="GBO90595.1"/>
    <property type="molecule type" value="Genomic_DNA"/>
</dbReference>
<evidence type="ECO:0000256" key="10">
    <source>
        <dbReference type="RuleBase" id="RU362081"/>
    </source>
</evidence>
<dbReference type="GO" id="GO:0016463">
    <property type="term" value="F:P-type zinc transporter activity"/>
    <property type="evidence" value="ECO:0007669"/>
    <property type="project" value="UniProtKB-EC"/>
</dbReference>
<feature type="compositionally biased region" description="Polar residues" evidence="11">
    <location>
        <begin position="818"/>
        <end position="829"/>
    </location>
</feature>
<evidence type="ECO:0000313" key="14">
    <source>
        <dbReference type="Proteomes" id="UP000387223"/>
    </source>
</evidence>
<keyword evidence="10" id="KW-0067">ATP-binding</keyword>
<dbReference type="Gene3D" id="3.30.70.100">
    <property type="match status" value="2"/>
</dbReference>
<evidence type="ECO:0000313" key="13">
    <source>
        <dbReference type="EMBL" id="GBO90595.1"/>
    </source>
</evidence>
<keyword evidence="4 10" id="KW-0479">Metal-binding</keyword>
<dbReference type="GO" id="GO:0005524">
    <property type="term" value="F:ATP binding"/>
    <property type="evidence" value="ECO:0007669"/>
    <property type="project" value="UniProtKB-UniRule"/>
</dbReference>
<dbReference type="Proteomes" id="UP000387223">
    <property type="component" value="Unassembled WGS sequence"/>
</dbReference>
<dbReference type="InterPro" id="IPR023214">
    <property type="entry name" value="HAD_sf"/>
</dbReference>
<dbReference type="SUPFAM" id="SSF81665">
    <property type="entry name" value="Calcium ATPase, transmembrane domain M"/>
    <property type="match status" value="1"/>
</dbReference>
<dbReference type="NCBIfam" id="TIGR01525">
    <property type="entry name" value="ATPase-IB_hvy"/>
    <property type="match status" value="1"/>
</dbReference>
<dbReference type="SUPFAM" id="SSF81653">
    <property type="entry name" value="Calcium ATPase, transduction domain A"/>
    <property type="match status" value="1"/>
</dbReference>
<keyword evidence="10" id="KW-1003">Cell membrane</keyword>
<evidence type="ECO:0000256" key="4">
    <source>
        <dbReference type="ARBA" id="ARBA00022723"/>
    </source>
</evidence>
<protein>
    <recommendedName>
        <fullName evidence="8">P-type Zn(2+) transporter</fullName>
        <ecNumber evidence="8">7.2.2.12</ecNumber>
    </recommendedName>
</protein>